<proteinExistence type="predicted"/>
<dbReference type="RefSeq" id="WP_086994961.1">
    <property type="nucleotide sequence ID" value="NZ_FUHW01000012.1"/>
</dbReference>
<keyword evidence="2" id="KW-0812">Transmembrane</keyword>
<evidence type="ECO:0000256" key="2">
    <source>
        <dbReference type="SAM" id="Phobius"/>
    </source>
</evidence>
<keyword evidence="2" id="KW-1133">Transmembrane helix</keyword>
<evidence type="ECO:0000256" key="1">
    <source>
        <dbReference type="SAM" id="MobiDB-lite"/>
    </source>
</evidence>
<organism evidence="3 4">
    <name type="scientific">Arthrobacter rhombi</name>
    <dbReference type="NCBI Taxonomy" id="71253"/>
    <lineage>
        <taxon>Bacteria</taxon>
        <taxon>Bacillati</taxon>
        <taxon>Actinomycetota</taxon>
        <taxon>Actinomycetes</taxon>
        <taxon>Micrococcales</taxon>
        <taxon>Micrococcaceae</taxon>
        <taxon>Arthrobacter</taxon>
    </lineage>
</organism>
<feature type="compositionally biased region" description="Low complexity" evidence="1">
    <location>
        <begin position="69"/>
        <end position="81"/>
    </location>
</feature>
<sequence length="148" mass="15948">MFEISGSELLTTIIAIVVLFAAFGALTWVFKTRPSGHPNDADQYIARLNAAAAHQQQIDTQKAEKIRAATTARAAQAASTSPGRTGQSTGFDHEHPQGMAPGPGNPNFERVMQLVNEGNYVSAVRKIRQDTGLGLLEAKRYVDSLRGL</sequence>
<evidence type="ECO:0008006" key="5">
    <source>
        <dbReference type="Google" id="ProtNLM"/>
    </source>
</evidence>
<keyword evidence="4" id="KW-1185">Reference proteome</keyword>
<feature type="transmembrane region" description="Helical" evidence="2">
    <location>
        <begin position="12"/>
        <end position="30"/>
    </location>
</feature>
<protein>
    <recommendedName>
        <fullName evidence="5">Ribosomal protein L7/L12 C-terminal domain-containing protein</fullName>
    </recommendedName>
</protein>
<evidence type="ECO:0000313" key="4">
    <source>
        <dbReference type="Proteomes" id="UP000195913"/>
    </source>
</evidence>
<dbReference type="EMBL" id="FUHW01000012">
    <property type="protein sequence ID" value="SJM51613.1"/>
    <property type="molecule type" value="Genomic_DNA"/>
</dbReference>
<accession>A0A1R4F6Y3</accession>
<dbReference type="AlphaFoldDB" id="A0A1R4F6Y3"/>
<feature type="region of interest" description="Disordered" evidence="1">
    <location>
        <begin position="69"/>
        <end position="107"/>
    </location>
</feature>
<keyword evidence="2" id="KW-0472">Membrane</keyword>
<reference evidence="3 4" key="1">
    <citation type="submission" date="2017-02" db="EMBL/GenBank/DDBJ databases">
        <authorList>
            <person name="Peterson S.W."/>
        </authorList>
    </citation>
    <scope>NUCLEOTIDE SEQUENCE [LARGE SCALE GENOMIC DNA]</scope>
    <source>
        <strain evidence="3 4">B Ar 00.02</strain>
    </source>
</reference>
<dbReference type="Proteomes" id="UP000195913">
    <property type="component" value="Unassembled WGS sequence"/>
</dbReference>
<evidence type="ECO:0000313" key="3">
    <source>
        <dbReference type="EMBL" id="SJM51613.1"/>
    </source>
</evidence>
<gene>
    <name evidence="3" type="ORF">FM101_02510</name>
</gene>
<name>A0A1R4F6Y3_9MICC</name>